<dbReference type="SUPFAM" id="SSF48371">
    <property type="entry name" value="ARM repeat"/>
    <property type="match status" value="1"/>
</dbReference>
<evidence type="ECO:0000313" key="12">
    <source>
        <dbReference type="Proteomes" id="UP000735302"/>
    </source>
</evidence>
<protein>
    <recommendedName>
        <fullName evidence="3">Nucleotide exchange factor SIL1</fullName>
    </recommendedName>
</protein>
<comment type="subcellular location">
    <subcellularLocation>
        <location evidence="1">Endoplasmic reticulum lumen</location>
    </subcellularLocation>
</comment>
<keyword evidence="10" id="KW-0812">Transmembrane</keyword>
<dbReference type="Gene3D" id="1.25.10.10">
    <property type="entry name" value="Leucine-rich Repeat Variant"/>
    <property type="match status" value="1"/>
</dbReference>
<accession>A0AAV3Z7N8</accession>
<feature type="transmembrane region" description="Helical" evidence="10">
    <location>
        <begin position="21"/>
        <end position="42"/>
    </location>
</feature>
<name>A0AAV3Z7N8_9GAST</name>
<keyword evidence="12" id="KW-1185">Reference proteome</keyword>
<comment type="caution">
    <text evidence="11">The sequence shown here is derived from an EMBL/GenBank/DDBJ whole genome shotgun (WGS) entry which is preliminary data.</text>
</comment>
<sequence>MTLFLQDKASTHIRMKRKICYMPTFCGTGVGLSLLICILFVLGNQVKCDLYEGKDVKGNALTVVEAADDDLEGAVKIEEEESFVAIDDSVEEFEPTEEWQEVKKGQKIPPGLHVQMDFQTGKKQAKRIEKMQKPKVEKWDAGKKIGIINTEKPRYTRDELKAVLKDFKYQDVTPEEQERKRKVKENFRSYEELKRALKDLKMAVKTEGEIVRELTNKLNESSKDSDQIKTILIDLEYYLHQIDNAQLFCDLGGMTFMLKLMNSTSEEIRGSVCHTLGAAMQSNAKVQVSAMESGILHNLIRGLAMDPSKTVQKKMLFALSTLLRQFPFAQKKFLEEGGLTALASVFKEADNMNIQIKIVTLLTDLMNEGDTYA</sequence>
<evidence type="ECO:0000256" key="8">
    <source>
        <dbReference type="ARBA" id="ARBA00023010"/>
    </source>
</evidence>
<gene>
    <name evidence="11" type="ORF">PoB_001714800</name>
</gene>
<dbReference type="EMBL" id="BLXT01002056">
    <property type="protein sequence ID" value="GFN90642.1"/>
    <property type="molecule type" value="Genomic_DNA"/>
</dbReference>
<evidence type="ECO:0000256" key="4">
    <source>
        <dbReference type="ARBA" id="ARBA00022448"/>
    </source>
</evidence>
<evidence type="ECO:0000256" key="7">
    <source>
        <dbReference type="ARBA" id="ARBA00022927"/>
    </source>
</evidence>
<dbReference type="PANTHER" id="PTHR19316:SF35">
    <property type="entry name" value="NUCLEOTIDE EXCHANGE FACTOR SIL1"/>
    <property type="match status" value="1"/>
</dbReference>
<dbReference type="InterPro" id="IPR011989">
    <property type="entry name" value="ARM-like"/>
</dbReference>
<reference evidence="11 12" key="1">
    <citation type="journal article" date="2021" name="Elife">
        <title>Chloroplast acquisition without the gene transfer in kleptoplastic sea slugs, Plakobranchus ocellatus.</title>
        <authorList>
            <person name="Maeda T."/>
            <person name="Takahashi S."/>
            <person name="Yoshida T."/>
            <person name="Shimamura S."/>
            <person name="Takaki Y."/>
            <person name="Nagai Y."/>
            <person name="Toyoda A."/>
            <person name="Suzuki Y."/>
            <person name="Arimoto A."/>
            <person name="Ishii H."/>
            <person name="Satoh N."/>
            <person name="Nishiyama T."/>
            <person name="Hasebe M."/>
            <person name="Maruyama T."/>
            <person name="Minagawa J."/>
            <person name="Obokata J."/>
            <person name="Shigenobu S."/>
        </authorList>
    </citation>
    <scope>NUCLEOTIDE SEQUENCE [LARGE SCALE GENOMIC DNA]</scope>
</reference>
<dbReference type="GO" id="GO:0000774">
    <property type="term" value="F:adenyl-nucleotide exchange factor activity"/>
    <property type="evidence" value="ECO:0007669"/>
    <property type="project" value="TreeGrafter"/>
</dbReference>
<keyword evidence="5" id="KW-0732">Signal</keyword>
<dbReference type="PANTHER" id="PTHR19316">
    <property type="entry name" value="PROTEIN FOLDING REGULATOR"/>
    <property type="match status" value="1"/>
</dbReference>
<dbReference type="AlphaFoldDB" id="A0AAV3Z7N8"/>
<keyword evidence="10" id="KW-1133">Transmembrane helix</keyword>
<dbReference type="InterPro" id="IPR050693">
    <property type="entry name" value="Hsp70_NEF-Inhibitors"/>
</dbReference>
<evidence type="ECO:0000256" key="5">
    <source>
        <dbReference type="ARBA" id="ARBA00022729"/>
    </source>
</evidence>
<keyword evidence="8" id="KW-0811">Translocation</keyword>
<evidence type="ECO:0000313" key="11">
    <source>
        <dbReference type="EMBL" id="GFN90642.1"/>
    </source>
</evidence>
<keyword evidence="6" id="KW-0256">Endoplasmic reticulum</keyword>
<dbReference type="InterPro" id="IPR016024">
    <property type="entry name" value="ARM-type_fold"/>
</dbReference>
<dbReference type="Proteomes" id="UP000735302">
    <property type="component" value="Unassembled WGS sequence"/>
</dbReference>
<evidence type="ECO:0000256" key="1">
    <source>
        <dbReference type="ARBA" id="ARBA00004319"/>
    </source>
</evidence>
<evidence type="ECO:0000256" key="2">
    <source>
        <dbReference type="ARBA" id="ARBA00010588"/>
    </source>
</evidence>
<dbReference type="GO" id="GO:0005788">
    <property type="term" value="C:endoplasmic reticulum lumen"/>
    <property type="evidence" value="ECO:0007669"/>
    <property type="project" value="UniProtKB-SubCell"/>
</dbReference>
<keyword evidence="10" id="KW-0472">Membrane</keyword>
<evidence type="ECO:0000256" key="3">
    <source>
        <dbReference type="ARBA" id="ARBA00015352"/>
    </source>
</evidence>
<dbReference type="GO" id="GO:0015031">
    <property type="term" value="P:protein transport"/>
    <property type="evidence" value="ECO:0007669"/>
    <property type="project" value="UniProtKB-KW"/>
</dbReference>
<keyword evidence="9" id="KW-0325">Glycoprotein</keyword>
<evidence type="ECO:0000256" key="6">
    <source>
        <dbReference type="ARBA" id="ARBA00022824"/>
    </source>
</evidence>
<evidence type="ECO:0000256" key="10">
    <source>
        <dbReference type="SAM" id="Phobius"/>
    </source>
</evidence>
<comment type="similarity">
    <text evidence="2">Belongs to the SIL1 family.</text>
</comment>
<evidence type="ECO:0000256" key="9">
    <source>
        <dbReference type="ARBA" id="ARBA00023180"/>
    </source>
</evidence>
<keyword evidence="7" id="KW-0653">Protein transport</keyword>
<organism evidence="11 12">
    <name type="scientific">Plakobranchus ocellatus</name>
    <dbReference type="NCBI Taxonomy" id="259542"/>
    <lineage>
        <taxon>Eukaryota</taxon>
        <taxon>Metazoa</taxon>
        <taxon>Spiralia</taxon>
        <taxon>Lophotrochozoa</taxon>
        <taxon>Mollusca</taxon>
        <taxon>Gastropoda</taxon>
        <taxon>Heterobranchia</taxon>
        <taxon>Euthyneura</taxon>
        <taxon>Panpulmonata</taxon>
        <taxon>Sacoglossa</taxon>
        <taxon>Placobranchoidea</taxon>
        <taxon>Plakobranchidae</taxon>
        <taxon>Plakobranchus</taxon>
    </lineage>
</organism>
<proteinExistence type="inferred from homology"/>
<keyword evidence="4" id="KW-0813">Transport</keyword>